<reference evidence="10" key="1">
    <citation type="submission" date="2018-06" db="EMBL/GenBank/DDBJ databases">
        <authorList>
            <person name="Zhirakovskaya E."/>
        </authorList>
    </citation>
    <scope>NUCLEOTIDE SEQUENCE</scope>
</reference>
<evidence type="ECO:0000256" key="4">
    <source>
        <dbReference type="ARBA" id="ARBA00022618"/>
    </source>
</evidence>
<dbReference type="Gene3D" id="3.10.20.310">
    <property type="entry name" value="membrane protein fhac"/>
    <property type="match status" value="1"/>
</dbReference>
<dbReference type="GO" id="GO:0016020">
    <property type="term" value="C:membrane"/>
    <property type="evidence" value="ECO:0007669"/>
    <property type="project" value="UniProtKB-SubCell"/>
</dbReference>
<dbReference type="EMBL" id="UOFB01000244">
    <property type="protein sequence ID" value="VAW48197.1"/>
    <property type="molecule type" value="Genomic_DNA"/>
</dbReference>
<dbReference type="Gene3D" id="3.40.50.11690">
    <property type="entry name" value="Cell division protein FtsQ/DivIB"/>
    <property type="match status" value="1"/>
</dbReference>
<dbReference type="PANTHER" id="PTHR35851:SF1">
    <property type="entry name" value="CELL DIVISION PROTEIN FTSQ"/>
    <property type="match status" value="1"/>
</dbReference>
<dbReference type="Pfam" id="PF03799">
    <property type="entry name" value="FtsQ_DivIB_C"/>
    <property type="match status" value="1"/>
</dbReference>
<organism evidence="10">
    <name type="scientific">hydrothermal vent metagenome</name>
    <dbReference type="NCBI Taxonomy" id="652676"/>
    <lineage>
        <taxon>unclassified sequences</taxon>
        <taxon>metagenomes</taxon>
        <taxon>ecological metagenomes</taxon>
    </lineage>
</organism>
<protein>
    <submittedName>
        <fullName evidence="10">Cell division protein FtsQ</fullName>
    </submittedName>
</protein>
<keyword evidence="6" id="KW-1133">Transmembrane helix</keyword>
<sequence>MKRFILIVVFLVVLLGAWGVSWLFTDKESPLFKPIAHYELTGKFVYFQPEEANQILERYLGESFWSVELSKIQTELIGLNWISQAVVRRHWPNQISVSIEEQVPVARWGERGLINQSGEVFFSENRAGFEHLVHLNGELSESVKVLTSLKRFQEKLDLIGFGILSLSYRMDEVWRIALLNGSQIVLDTKESHHKLDRFIAAYPQLANALRKSPQVYDLRYSNGFIVGEPP</sequence>
<evidence type="ECO:0000256" key="2">
    <source>
        <dbReference type="ARBA" id="ARBA00022475"/>
    </source>
</evidence>
<evidence type="ECO:0000259" key="9">
    <source>
        <dbReference type="PROSITE" id="PS51779"/>
    </source>
</evidence>
<keyword evidence="8" id="KW-0131">Cell cycle</keyword>
<name>A0A3B0WBT4_9ZZZZ</name>
<dbReference type="InterPro" id="IPR013685">
    <property type="entry name" value="POTRA_FtsQ_type"/>
</dbReference>
<evidence type="ECO:0000256" key="7">
    <source>
        <dbReference type="ARBA" id="ARBA00023136"/>
    </source>
</evidence>
<gene>
    <name evidence="10" type="ORF">MNBD_GAMMA04-1212</name>
</gene>
<dbReference type="Pfam" id="PF08478">
    <property type="entry name" value="POTRA_1"/>
    <property type="match status" value="1"/>
</dbReference>
<evidence type="ECO:0000256" key="3">
    <source>
        <dbReference type="ARBA" id="ARBA00022519"/>
    </source>
</evidence>
<keyword evidence="5" id="KW-0812">Transmembrane</keyword>
<dbReference type="InterPro" id="IPR034746">
    <property type="entry name" value="POTRA"/>
</dbReference>
<dbReference type="PANTHER" id="PTHR35851">
    <property type="entry name" value="CELL DIVISION PROTEIN FTSQ"/>
    <property type="match status" value="1"/>
</dbReference>
<proteinExistence type="inferred from homology"/>
<evidence type="ECO:0000313" key="10">
    <source>
        <dbReference type="EMBL" id="VAW48197.1"/>
    </source>
</evidence>
<evidence type="ECO:0000256" key="5">
    <source>
        <dbReference type="ARBA" id="ARBA00022692"/>
    </source>
</evidence>
<keyword evidence="2" id="KW-1003">Cell membrane</keyword>
<dbReference type="PROSITE" id="PS51779">
    <property type="entry name" value="POTRA"/>
    <property type="match status" value="1"/>
</dbReference>
<dbReference type="InterPro" id="IPR045335">
    <property type="entry name" value="FtsQ_C_sf"/>
</dbReference>
<dbReference type="GO" id="GO:0090529">
    <property type="term" value="P:cell septum assembly"/>
    <property type="evidence" value="ECO:0007669"/>
    <property type="project" value="InterPro"/>
</dbReference>
<comment type="subcellular location">
    <subcellularLocation>
        <location evidence="1">Membrane</location>
    </subcellularLocation>
</comment>
<evidence type="ECO:0000256" key="6">
    <source>
        <dbReference type="ARBA" id="ARBA00022989"/>
    </source>
</evidence>
<dbReference type="InterPro" id="IPR005548">
    <property type="entry name" value="Cell_div_FtsQ/DivIB_C"/>
</dbReference>
<keyword evidence="7" id="KW-0472">Membrane</keyword>
<feature type="domain" description="POTRA" evidence="9">
    <location>
        <begin position="33"/>
        <end position="102"/>
    </location>
</feature>
<dbReference type="InterPro" id="IPR026579">
    <property type="entry name" value="FtsQ"/>
</dbReference>
<evidence type="ECO:0000256" key="8">
    <source>
        <dbReference type="ARBA" id="ARBA00023306"/>
    </source>
</evidence>
<evidence type="ECO:0000256" key="1">
    <source>
        <dbReference type="ARBA" id="ARBA00004370"/>
    </source>
</evidence>
<dbReference type="AlphaFoldDB" id="A0A3B0WBT4"/>
<keyword evidence="4 10" id="KW-0132">Cell division</keyword>
<accession>A0A3B0WBT4</accession>
<dbReference type="HAMAP" id="MF_00911">
    <property type="entry name" value="FtsQ_subfam"/>
    <property type="match status" value="1"/>
</dbReference>
<keyword evidence="3" id="KW-0997">Cell inner membrane</keyword>